<gene>
    <name evidence="1" type="ORF">g.11252</name>
</gene>
<feature type="non-terminal residue" evidence="1">
    <location>
        <position position="1"/>
    </location>
</feature>
<proteinExistence type="predicted"/>
<reference evidence="1" key="1">
    <citation type="submission" date="2015-11" db="EMBL/GenBank/DDBJ databases">
        <title>De novo transcriptome assembly of four potential Pierce s Disease insect vectors from Arizona vineyards.</title>
        <authorList>
            <person name="Tassone E.E."/>
        </authorList>
    </citation>
    <scope>NUCLEOTIDE SEQUENCE</scope>
</reference>
<dbReference type="AlphaFoldDB" id="A0A1B6LVV4"/>
<evidence type="ECO:0000313" key="1">
    <source>
        <dbReference type="EMBL" id="JAT27821.1"/>
    </source>
</evidence>
<sequence length="125" mass="14396">VTLILRRTMDSFVTLRFYKGGQQVGRLLLIDLDSYEGEESSTGELPECDSIEVKYTTHDPVDKAYIELILESIDNKKHVLEMDVSGVEFKRQFFQNTPEFDSLDVYFKVPSEGEEGEEAREEYDG</sequence>
<accession>A0A1B6LVV4</accession>
<protein>
    <submittedName>
        <fullName evidence="1">Uncharacterized protein</fullName>
    </submittedName>
</protein>
<name>A0A1B6LVV4_9HEMI</name>
<organism evidence="1">
    <name type="scientific">Graphocephala atropunctata</name>
    <dbReference type="NCBI Taxonomy" id="36148"/>
    <lineage>
        <taxon>Eukaryota</taxon>
        <taxon>Metazoa</taxon>
        <taxon>Ecdysozoa</taxon>
        <taxon>Arthropoda</taxon>
        <taxon>Hexapoda</taxon>
        <taxon>Insecta</taxon>
        <taxon>Pterygota</taxon>
        <taxon>Neoptera</taxon>
        <taxon>Paraneoptera</taxon>
        <taxon>Hemiptera</taxon>
        <taxon>Auchenorrhyncha</taxon>
        <taxon>Membracoidea</taxon>
        <taxon>Cicadellidae</taxon>
        <taxon>Cicadellinae</taxon>
        <taxon>Cicadellini</taxon>
        <taxon>Graphocephala</taxon>
    </lineage>
</organism>
<dbReference type="EMBL" id="GEBQ01012156">
    <property type="protein sequence ID" value="JAT27821.1"/>
    <property type="molecule type" value="Transcribed_RNA"/>
</dbReference>